<evidence type="ECO:0000313" key="2">
    <source>
        <dbReference type="Proteomes" id="UP000243606"/>
    </source>
</evidence>
<dbReference type="AlphaFoldDB" id="A0A1I3J2K8"/>
<proteinExistence type="predicted"/>
<accession>A0A1I3J2K8</accession>
<evidence type="ECO:0000313" key="1">
    <source>
        <dbReference type="EMBL" id="SFI54373.1"/>
    </source>
</evidence>
<keyword evidence="2" id="KW-1185">Reference proteome</keyword>
<dbReference type="Proteomes" id="UP000243606">
    <property type="component" value="Unassembled WGS sequence"/>
</dbReference>
<sequence length="424" mass="46898">MPLVKSLALPATSTSPLLKHALRVGYHRHSRFRQTRAQRRCPLTELIPLADYAAPTMPTEHAVRKALDKLKKRLVGDNEESMLQQEGLERASLKGLDEVCSNPNGFFRDALDEHLAPWLTDEEPNSWLKLLIVPSCDPRGLAEDWAHAAGHQVLAPPQRQQLLEGYNVVPNLHGSGLLVIPHLEHWFIRQRHGLHMFRALLAQLAKLERHCLICCNSWAWRFLVKAVGADLSLPSPQTLAATDAPSLQAWFESIAVDDDGKRITFRLAKSGYDVLASGDSGKLHNTHLQQLAARSGGIPWVAAHLWRASLNVRRSPDADLPERARRATGNDERTLWIISVDDSRLPQGHEDRSLLVLQALLIHGSLTAEELNTVLPATGEPDVLPALLSTGIVERDAALFRVRAIAYPAVRQALRSAGFPSGGL</sequence>
<gene>
    <name evidence="1" type="ORF">SAMN05216206_2358</name>
</gene>
<name>A0A1I3J2K8_9PSED</name>
<organism evidence="1 2">
    <name type="scientific">Pseudomonas guineae</name>
    <dbReference type="NCBI Taxonomy" id="425504"/>
    <lineage>
        <taxon>Bacteria</taxon>
        <taxon>Pseudomonadati</taxon>
        <taxon>Pseudomonadota</taxon>
        <taxon>Gammaproteobacteria</taxon>
        <taxon>Pseudomonadales</taxon>
        <taxon>Pseudomonadaceae</taxon>
        <taxon>Pseudomonas</taxon>
    </lineage>
</organism>
<dbReference type="STRING" id="425504.SAMN05216206_2358"/>
<protein>
    <submittedName>
        <fullName evidence="1">Uncharacterized protein</fullName>
    </submittedName>
</protein>
<reference evidence="2" key="1">
    <citation type="submission" date="2016-10" db="EMBL/GenBank/DDBJ databases">
        <authorList>
            <person name="Varghese N."/>
            <person name="Submissions S."/>
        </authorList>
    </citation>
    <scope>NUCLEOTIDE SEQUENCE [LARGE SCALE GENOMIC DNA]</scope>
    <source>
        <strain evidence="2">LMG 24016</strain>
    </source>
</reference>
<dbReference type="EMBL" id="FOQL01000003">
    <property type="protein sequence ID" value="SFI54373.1"/>
    <property type="molecule type" value="Genomic_DNA"/>
</dbReference>